<evidence type="ECO:0000313" key="2">
    <source>
        <dbReference type="EMBL" id="NOH35694.1"/>
    </source>
</evidence>
<protein>
    <submittedName>
        <fullName evidence="2">Uncharacterized protein</fullName>
    </submittedName>
</protein>
<feature type="compositionally biased region" description="Basic and acidic residues" evidence="1">
    <location>
        <begin position="1"/>
        <end position="15"/>
    </location>
</feature>
<sequence length="208" mass="21754">MSIKDKHNREHHNVELRSNLSKENNMSAQSSWNMKKTITLVLATAPLLLAGCGGGGGGGGGSTASPSPSSPATPAAPATPATPVAATPSPSPVASAAAVPTYTMSDLVVPDGFDYSSVEQFDIDIDISSISTDRSFVTVYSRFSARDDSTLKPDYSSKVIAGSLNNGVFASNFTSPVSHDSLLVEIWFYDGQPPLQKVVSSSTSQIVW</sequence>
<feature type="region of interest" description="Disordered" evidence="1">
    <location>
        <begin position="1"/>
        <end position="28"/>
    </location>
</feature>
<feature type="compositionally biased region" description="Low complexity" evidence="1">
    <location>
        <begin position="63"/>
        <end position="95"/>
    </location>
</feature>
<organism evidence="2 3">
    <name type="scientific">Vibrio chagasii</name>
    <dbReference type="NCBI Taxonomy" id="170679"/>
    <lineage>
        <taxon>Bacteria</taxon>
        <taxon>Pseudomonadati</taxon>
        <taxon>Pseudomonadota</taxon>
        <taxon>Gammaproteobacteria</taxon>
        <taxon>Vibrionales</taxon>
        <taxon>Vibrionaceae</taxon>
        <taxon>Vibrio</taxon>
    </lineage>
</organism>
<feature type="region of interest" description="Disordered" evidence="1">
    <location>
        <begin position="56"/>
        <end position="95"/>
    </location>
</feature>
<proteinExistence type="predicted"/>
<gene>
    <name evidence="2" type="ORF">F0245_20425</name>
</gene>
<feature type="compositionally biased region" description="Polar residues" evidence="1">
    <location>
        <begin position="16"/>
        <end position="28"/>
    </location>
</feature>
<dbReference type="RefSeq" id="WP_171369035.1">
    <property type="nucleotide sequence ID" value="NZ_VTXW01000026.1"/>
</dbReference>
<accession>A0A7Y4DT48</accession>
<evidence type="ECO:0000256" key="1">
    <source>
        <dbReference type="SAM" id="MobiDB-lite"/>
    </source>
</evidence>
<name>A0A7Y4DT48_9VIBR</name>
<evidence type="ECO:0000313" key="3">
    <source>
        <dbReference type="Proteomes" id="UP000525336"/>
    </source>
</evidence>
<comment type="caution">
    <text evidence="2">The sequence shown here is derived from an EMBL/GenBank/DDBJ whole genome shotgun (WGS) entry which is preliminary data.</text>
</comment>
<reference evidence="2 3" key="1">
    <citation type="submission" date="2019-09" db="EMBL/GenBank/DDBJ databases">
        <title>Draft genome sequencing and comparative genomics of hatchery-associated Vibrios.</title>
        <authorList>
            <person name="Kehlet-Delgado H."/>
            <person name="Mueller R.S."/>
        </authorList>
    </citation>
    <scope>NUCLEOTIDE SEQUENCE [LARGE SCALE GENOMIC DNA]</scope>
    <source>
        <strain evidence="2 3">00-90-10</strain>
    </source>
</reference>
<dbReference type="Proteomes" id="UP000525336">
    <property type="component" value="Unassembled WGS sequence"/>
</dbReference>
<dbReference type="EMBL" id="VTXW01000026">
    <property type="protein sequence ID" value="NOH35694.1"/>
    <property type="molecule type" value="Genomic_DNA"/>
</dbReference>
<dbReference type="AlphaFoldDB" id="A0A7Y4DT48"/>